<dbReference type="InterPro" id="IPR055653">
    <property type="entry name" value="DUF7229"/>
</dbReference>
<keyword evidence="4" id="KW-1185">Reference proteome</keyword>
<evidence type="ECO:0000313" key="4">
    <source>
        <dbReference type="Proteomes" id="UP000092668"/>
    </source>
</evidence>
<organism evidence="3 4">
    <name type="scientific">Mycolicibacter kumamotonensis</name>
    <dbReference type="NCBI Taxonomy" id="354243"/>
    <lineage>
        <taxon>Bacteria</taxon>
        <taxon>Bacillati</taxon>
        <taxon>Actinomycetota</taxon>
        <taxon>Actinomycetes</taxon>
        <taxon>Mycobacteriales</taxon>
        <taxon>Mycobacteriaceae</taxon>
        <taxon>Mycolicibacter</taxon>
    </lineage>
</organism>
<dbReference type="AlphaFoldDB" id="A0A1B8SL74"/>
<feature type="region of interest" description="Disordered" evidence="1">
    <location>
        <begin position="25"/>
        <end position="89"/>
    </location>
</feature>
<protein>
    <recommendedName>
        <fullName evidence="2">DUF7229 domain-containing protein</fullName>
    </recommendedName>
</protein>
<dbReference type="EMBL" id="LFOE01000001">
    <property type="protein sequence ID" value="OBY33502.1"/>
    <property type="molecule type" value="Genomic_DNA"/>
</dbReference>
<dbReference type="PATRIC" id="fig|354243.3.peg.168"/>
<evidence type="ECO:0000256" key="1">
    <source>
        <dbReference type="SAM" id="MobiDB-lite"/>
    </source>
</evidence>
<reference evidence="3 4" key="1">
    <citation type="submission" date="2015-06" db="EMBL/GenBank/DDBJ databases">
        <title>Genome sequence of Mycobacterium kumamotonense strain Roo.</title>
        <authorList>
            <person name="Greninger A.L."/>
            <person name="Cunningham G."/>
            <person name="Miller S."/>
        </authorList>
    </citation>
    <scope>NUCLEOTIDE SEQUENCE [LARGE SCALE GENOMIC DNA]</scope>
    <source>
        <strain evidence="3 4">Roo</strain>
    </source>
</reference>
<evidence type="ECO:0000259" key="2">
    <source>
        <dbReference type="Pfam" id="PF23875"/>
    </source>
</evidence>
<name>A0A1B8SL74_9MYCO</name>
<dbReference type="Pfam" id="PF23875">
    <property type="entry name" value="DUF7229"/>
    <property type="match status" value="1"/>
</dbReference>
<sequence length="178" mass="19939">MTTDAERLLFESPLFSDTNVDAVDAVESSAVSQEDPEAPEAPPAGASVALDFDEATVLEPDPEPKPEPEPQPKPARQKKPTASKPVRFERGFSARETAEFFDRSPQWVYWAQSNGIFVDEKGERIEPIKMGVRKSRYTLSHMKGMAASIYRRGLIDDQELDEIVTKIKDAERKTTSIR</sequence>
<dbReference type="RefSeq" id="WP_065286775.1">
    <property type="nucleotide sequence ID" value="NZ_LFOE01000001.1"/>
</dbReference>
<gene>
    <name evidence="3" type="ORF">ACT18_00735</name>
</gene>
<accession>A0A1B8SL74</accession>
<feature type="domain" description="DUF7229" evidence="2">
    <location>
        <begin position="89"/>
        <end position="169"/>
    </location>
</feature>
<evidence type="ECO:0000313" key="3">
    <source>
        <dbReference type="EMBL" id="OBY33502.1"/>
    </source>
</evidence>
<proteinExistence type="predicted"/>
<comment type="caution">
    <text evidence="3">The sequence shown here is derived from an EMBL/GenBank/DDBJ whole genome shotgun (WGS) entry which is preliminary data.</text>
</comment>
<dbReference type="Proteomes" id="UP000092668">
    <property type="component" value="Unassembled WGS sequence"/>
</dbReference>